<proteinExistence type="predicted"/>
<sequence length="698" mass="80034">MDIVRGSTKNPVASNELIDNLQKLDIVGTLYLGYPLLAQDDVKTSIDALLVSRNYGLIAFSFETENIQDDQDELYYKLEFTLRKYGNLRQGRRLAVNPIVVNYVTNSPIEVNDDYLVFGNDNISEELAKNAISIEDNLYSYLVESLQKIASMKPKKKRKNVRNLNSLGSKIKKIEKEVANLDEWQKKAAFEIPEGIQRIRGLAGSGKTVVLALKAAYLHFQNPEWDIAVTFYTRSLGQQFKEMINNFYREYSDEDIDEDKLHILHSWGATYEEGIYSKVCSNLNITPMNYQNAQVRYGRKDAFSGIVNEVLPLINKSYEDKYDIILIDEAQDMPANFFQLCYKITRSPKRIVYAYDELQNLNEEQMPTLREMFGTNVFGQAEIELINEDNKPRKDIVLPICYRNTKWALTAAHALGFGIYRNGGEDLVQFFNDLSLWKDIGYKITDGELQNGCRVILERASEASPNYFDELMSPEEAVIFQPAFNSKVDQYNWVAESIRKNIEEDELDADDILVIFPDALTSKSEYTEFRQHLLRRNISSNLAGVTTSRDVFRSDNYVTCSSIYRAKGNEAPMVYVINADYCAEGSELIKLRNILFTAITRSRGWVRVSGVGLGMEKIEQEFTMCVSKEFKLDFHIPTAEQIQHLRKVHRELSAEEKRLNLKANKAIEELQELDTMGAIDEGLLLKLKDIISRSDNND</sequence>
<dbReference type="InterPro" id="IPR027785">
    <property type="entry name" value="UvrD-like_helicase_C"/>
</dbReference>
<dbReference type="GO" id="GO:0003677">
    <property type="term" value="F:DNA binding"/>
    <property type="evidence" value="ECO:0007669"/>
    <property type="project" value="InterPro"/>
</dbReference>
<dbReference type="Pfam" id="PF13538">
    <property type="entry name" value="UvrD_C_2"/>
    <property type="match status" value="1"/>
</dbReference>
<evidence type="ECO:0000313" key="5">
    <source>
        <dbReference type="Proteomes" id="UP000195947"/>
    </source>
</evidence>
<accession>A0AB38BGY8</accession>
<dbReference type="InterPro" id="IPR000212">
    <property type="entry name" value="DNA_helicase_UvrD/REP"/>
</dbReference>
<dbReference type="GO" id="GO:0005829">
    <property type="term" value="C:cytosol"/>
    <property type="evidence" value="ECO:0007669"/>
    <property type="project" value="TreeGrafter"/>
</dbReference>
<reference evidence="3 5" key="1">
    <citation type="submission" date="2016-02" db="EMBL/GenBank/DDBJ databases">
        <authorList>
            <person name="Strepis N."/>
        </authorList>
    </citation>
    <scope>NUCLEOTIDE SEQUENCE [LARGE SCALE GENOMIC DNA]</scope>
    <source>
        <strain evidence="3">Trichococcus flocculiformis</strain>
    </source>
</reference>
<keyword evidence="4" id="KW-0347">Helicase</keyword>
<comment type="caution">
    <text evidence="4">The sequence shown here is derived from an EMBL/GenBank/DDBJ whole genome shotgun (WGS) entry which is preliminary data.</text>
</comment>
<dbReference type="GO" id="GO:0000725">
    <property type="term" value="P:recombinational repair"/>
    <property type="evidence" value="ECO:0007669"/>
    <property type="project" value="TreeGrafter"/>
</dbReference>
<evidence type="ECO:0000256" key="1">
    <source>
        <dbReference type="SAM" id="Coils"/>
    </source>
</evidence>
<dbReference type="AlphaFoldDB" id="A0AB38BGY8"/>
<keyword evidence="4" id="KW-0378">Hydrolase</keyword>
<protein>
    <submittedName>
        <fullName evidence="4">Superfamily I DNA and RNA helicases</fullName>
    </submittedName>
</protein>
<reference evidence="4 6" key="2">
    <citation type="submission" date="2016-10" db="EMBL/GenBank/DDBJ databases">
        <authorList>
            <person name="Varghese N."/>
            <person name="Submissions S."/>
        </authorList>
    </citation>
    <scope>NUCLEOTIDE SEQUENCE [LARGE SCALE GENOMIC DNA]</scope>
    <source>
        <strain evidence="4 6">DSM 2094</strain>
    </source>
</reference>
<keyword evidence="4" id="KW-0067">ATP-binding</keyword>
<feature type="domain" description="UvrD-like helicase C-terminal" evidence="2">
    <location>
        <begin position="557"/>
        <end position="608"/>
    </location>
</feature>
<evidence type="ECO:0000313" key="4">
    <source>
        <dbReference type="EMBL" id="SFH70065.1"/>
    </source>
</evidence>
<dbReference type="GO" id="GO:0043138">
    <property type="term" value="F:3'-5' DNA helicase activity"/>
    <property type="evidence" value="ECO:0007669"/>
    <property type="project" value="TreeGrafter"/>
</dbReference>
<name>A0AB38BGY8_9LACT</name>
<dbReference type="EMBL" id="FOQC01000010">
    <property type="protein sequence ID" value="SFH70065.1"/>
    <property type="molecule type" value="Genomic_DNA"/>
</dbReference>
<organism evidence="4 6">
    <name type="scientific">Trichococcus flocculiformis</name>
    <dbReference type="NCBI Taxonomy" id="82803"/>
    <lineage>
        <taxon>Bacteria</taxon>
        <taxon>Bacillati</taxon>
        <taxon>Bacillota</taxon>
        <taxon>Bacilli</taxon>
        <taxon>Lactobacillales</taxon>
        <taxon>Carnobacteriaceae</taxon>
        <taxon>Trichococcus</taxon>
    </lineage>
</organism>
<keyword evidence="4" id="KW-0547">Nucleotide-binding</keyword>
<dbReference type="PANTHER" id="PTHR11070:SF2">
    <property type="entry name" value="ATP-DEPENDENT DNA HELICASE SRS2"/>
    <property type="match status" value="1"/>
</dbReference>
<dbReference type="Proteomes" id="UP000195947">
    <property type="component" value="Unassembled WGS sequence"/>
</dbReference>
<feature type="coiled-coil region" evidence="1">
    <location>
        <begin position="642"/>
        <end position="676"/>
    </location>
</feature>
<dbReference type="Proteomes" id="UP000199686">
    <property type="component" value="Unassembled WGS sequence"/>
</dbReference>
<dbReference type="SUPFAM" id="SSF52540">
    <property type="entry name" value="P-loop containing nucleoside triphosphate hydrolases"/>
    <property type="match status" value="1"/>
</dbReference>
<keyword evidence="5" id="KW-1185">Reference proteome</keyword>
<dbReference type="InterPro" id="IPR027417">
    <property type="entry name" value="P-loop_NTPase"/>
</dbReference>
<dbReference type="RefSeq" id="WP_177187511.1">
    <property type="nucleotide sequence ID" value="NZ_FJMZ01000003.1"/>
</dbReference>
<dbReference type="Gene3D" id="3.40.50.300">
    <property type="entry name" value="P-loop containing nucleotide triphosphate hydrolases"/>
    <property type="match status" value="2"/>
</dbReference>
<evidence type="ECO:0000313" key="3">
    <source>
        <dbReference type="EMBL" id="CZQ83300.1"/>
    </source>
</evidence>
<evidence type="ECO:0000259" key="2">
    <source>
        <dbReference type="Pfam" id="PF13538"/>
    </source>
</evidence>
<dbReference type="PANTHER" id="PTHR11070">
    <property type="entry name" value="UVRD / RECB / PCRA DNA HELICASE FAMILY MEMBER"/>
    <property type="match status" value="1"/>
</dbReference>
<evidence type="ECO:0000313" key="6">
    <source>
        <dbReference type="Proteomes" id="UP000199686"/>
    </source>
</evidence>
<dbReference type="GO" id="GO:0033202">
    <property type="term" value="C:DNA helicase complex"/>
    <property type="evidence" value="ECO:0007669"/>
    <property type="project" value="TreeGrafter"/>
</dbReference>
<dbReference type="GO" id="GO:0005524">
    <property type="term" value="F:ATP binding"/>
    <property type="evidence" value="ECO:0007669"/>
    <property type="project" value="InterPro"/>
</dbReference>
<keyword evidence="1" id="KW-0175">Coiled coil</keyword>
<dbReference type="EMBL" id="FJMZ01000003">
    <property type="protein sequence ID" value="CZQ83300.1"/>
    <property type="molecule type" value="Genomic_DNA"/>
</dbReference>
<gene>
    <name evidence="4" type="ORF">SAMN04488507_10102</name>
    <name evidence="3" type="ORF">TFLO_375</name>
</gene>